<organism evidence="2 3">
    <name type="scientific">Chryseobacterium taihuense</name>
    <dbReference type="NCBI Taxonomy" id="1141221"/>
    <lineage>
        <taxon>Bacteria</taxon>
        <taxon>Pseudomonadati</taxon>
        <taxon>Bacteroidota</taxon>
        <taxon>Flavobacteriia</taxon>
        <taxon>Flavobacteriales</taxon>
        <taxon>Weeksellaceae</taxon>
        <taxon>Chryseobacterium group</taxon>
        <taxon>Chryseobacterium</taxon>
    </lineage>
</organism>
<evidence type="ECO:0000259" key="1">
    <source>
        <dbReference type="Pfam" id="PF20448"/>
    </source>
</evidence>
<feature type="domain" description="DUF6705" evidence="1">
    <location>
        <begin position="20"/>
        <end position="132"/>
    </location>
</feature>
<accession>A0A4V6IDR2</accession>
<dbReference type="PROSITE" id="PS51257">
    <property type="entry name" value="PROKAR_LIPOPROTEIN"/>
    <property type="match status" value="1"/>
</dbReference>
<gene>
    <name evidence="2" type="ORF">NCTC12078_02459</name>
</gene>
<reference evidence="2 3" key="1">
    <citation type="submission" date="2019-02" db="EMBL/GenBank/DDBJ databases">
        <authorList>
            <consortium name="Pathogen Informatics"/>
        </authorList>
    </citation>
    <scope>NUCLEOTIDE SEQUENCE [LARGE SCALE GENOMIC DNA]</scope>
    <source>
        <strain evidence="2 3">3012STDY6944375</strain>
    </source>
</reference>
<dbReference type="KEGG" id="ctai:NCTC12078_02459"/>
<dbReference type="Pfam" id="PF20448">
    <property type="entry name" value="DUF6705"/>
    <property type="match status" value="1"/>
</dbReference>
<evidence type="ECO:0000313" key="2">
    <source>
        <dbReference type="EMBL" id="VFB04434.1"/>
    </source>
</evidence>
<protein>
    <recommendedName>
        <fullName evidence="1">DUF6705 domain-containing protein</fullName>
    </recommendedName>
</protein>
<dbReference type="Proteomes" id="UP000290013">
    <property type="component" value="Chromosome"/>
</dbReference>
<dbReference type="InterPro" id="IPR046551">
    <property type="entry name" value="DUF6705"/>
</dbReference>
<dbReference type="EMBL" id="LR215974">
    <property type="protein sequence ID" value="VFB04434.1"/>
    <property type="molecule type" value="Genomic_DNA"/>
</dbReference>
<name>A0A4V6IDR2_9FLAO</name>
<sequence>MQIKQTPQKTLVLTKTKIIMKNIITLFAALLAISCKSQIVSLEQAAQCRDNPSCPVNYNYVKDLNNTLNKYIGTWKGTYNGRVYEMKFNKSLYDDDMGMKKDEIKGRLRISTTGNLPLVIFDNFNEPDDSKTHFSGLGLTTDLQGYRMIFAGPVPEGCINHGTVSLLIDPNTPNQMKVKYWSYNDIVVGDCPSTFSQTFPEQQEILLTRQ</sequence>
<dbReference type="AlphaFoldDB" id="A0A4V6IDR2"/>
<evidence type="ECO:0000313" key="3">
    <source>
        <dbReference type="Proteomes" id="UP000290013"/>
    </source>
</evidence>
<proteinExistence type="predicted"/>